<dbReference type="EC" id="6.1.1.1" evidence="9"/>
<dbReference type="InterPro" id="IPR002307">
    <property type="entry name" value="Tyr-tRNA-ligase"/>
</dbReference>
<dbReference type="SUPFAM" id="SSF55174">
    <property type="entry name" value="Alpha-L RNA-binding motif"/>
    <property type="match status" value="1"/>
</dbReference>
<name>A0A319D8U3_9EURO</name>
<dbReference type="FunFam" id="3.40.50.620:FF:000227">
    <property type="entry name" value="Tyrosine--tRNA ligase"/>
    <property type="match status" value="1"/>
</dbReference>
<dbReference type="InterPro" id="IPR024088">
    <property type="entry name" value="Tyr-tRNA-ligase_bac-type"/>
</dbReference>
<dbReference type="STRING" id="1448320.A0A319D8U3"/>
<dbReference type="EMBL" id="KZ825891">
    <property type="protein sequence ID" value="PYH93554.1"/>
    <property type="molecule type" value="Genomic_DNA"/>
</dbReference>
<evidence type="ECO:0000256" key="6">
    <source>
        <dbReference type="ARBA" id="ARBA00023146"/>
    </source>
</evidence>
<keyword evidence="5 9" id="KW-0648">Protein biosynthesis</keyword>
<dbReference type="PRINTS" id="PR01040">
    <property type="entry name" value="TRNASYNTHTYR"/>
</dbReference>
<dbReference type="GO" id="GO:0005739">
    <property type="term" value="C:mitochondrion"/>
    <property type="evidence" value="ECO:0007669"/>
    <property type="project" value="TreeGrafter"/>
</dbReference>
<keyword evidence="4 9" id="KW-0067">ATP-binding</keyword>
<evidence type="ECO:0000259" key="11">
    <source>
        <dbReference type="Pfam" id="PF16714"/>
    </source>
</evidence>
<dbReference type="InterPro" id="IPR014729">
    <property type="entry name" value="Rossmann-like_a/b/a_fold"/>
</dbReference>
<keyword evidence="6 9" id="KW-0030">Aminoacyl-tRNA synthetase</keyword>
<evidence type="ECO:0000256" key="5">
    <source>
        <dbReference type="ARBA" id="ARBA00022917"/>
    </source>
</evidence>
<evidence type="ECO:0000256" key="3">
    <source>
        <dbReference type="ARBA" id="ARBA00022741"/>
    </source>
</evidence>
<dbReference type="Gene3D" id="3.40.50.620">
    <property type="entry name" value="HUPs"/>
    <property type="match status" value="1"/>
</dbReference>
<dbReference type="AlphaFoldDB" id="A0A319D8U3"/>
<evidence type="ECO:0000256" key="2">
    <source>
        <dbReference type="ARBA" id="ARBA00022598"/>
    </source>
</evidence>
<feature type="region of interest" description="Disordered" evidence="10">
    <location>
        <begin position="417"/>
        <end position="443"/>
    </location>
</feature>
<dbReference type="GO" id="GO:0006437">
    <property type="term" value="P:tyrosyl-tRNA aminoacylation"/>
    <property type="evidence" value="ECO:0007669"/>
    <property type="project" value="InterPro"/>
</dbReference>
<sequence length="607" mass="67791">MRLPSGGLPRTALLHNPPIFPGTRKTVPSFALDQKRCITQKHIQKTKQAEADWKAQAEIIKQGKAKSFLEHLEERGYIHNTVGDRDILHRVFTERRAGLYAGVDPTAPSLHVGHMLPFMILAWGYVWGLPVTFVLGGATARIGDPTGRLKGREPVHASIRKANMASMHMQLKKLGMSIEKYGDRHGYKKVWAWRRGQVNNNVWWNSKPMMDVIRDMGAHMRLGPMLGRDSVKNRLTEGDGMSFAEFCYPLMQAWDWFHLFRTKNAQIQVGGSDQYGNILFGMEAVKAASRNLPAPEERRSLSDDLEKPYGITTPLLTTSSGEKFGKSAGNAIWLDSDLTSSFELYQFFVRTPDDTVERYLKLFTFLPLPKIAEIMEEQNKDPSQRVAQHTLAAEFLELIHGPAEAKAVSLQHRQLFRPRSSTAEPTPLPPTPKSKVDPNSPVSGFINPAAGNIHAPQTNFEGMKTGRIVLPRSLVWNQPIHKVLWSAGLVASKSEGHRIIANNGVYVGARPDGSAMSDGLEFRPVKIWAPEKTNTFIVEGELLFFKIGKWKFRIIRIMDDEEFKKADLPIPPGWEEVCNAKDSEANVSEASVSDATASDANVGNPSQ</sequence>
<dbReference type="Proteomes" id="UP000247810">
    <property type="component" value="Unassembled WGS sequence"/>
</dbReference>
<protein>
    <recommendedName>
        <fullName evidence="9">Tyrosine--tRNA ligase</fullName>
        <ecNumber evidence="9">6.1.1.1</ecNumber>
    </recommendedName>
    <alternativeName>
        <fullName evidence="9">Tyrosyl-tRNA synthetase</fullName>
    </alternativeName>
</protein>
<evidence type="ECO:0000256" key="10">
    <source>
        <dbReference type="SAM" id="MobiDB-lite"/>
    </source>
</evidence>
<dbReference type="GO" id="GO:0003723">
    <property type="term" value="F:RNA binding"/>
    <property type="evidence" value="ECO:0007669"/>
    <property type="project" value="UniProtKB-KW"/>
</dbReference>
<accession>A0A319D8U3</accession>
<dbReference type="InterPro" id="IPR032005">
    <property type="entry name" value="TyrRSs_C"/>
</dbReference>
<dbReference type="Pfam" id="PF00579">
    <property type="entry name" value="tRNA-synt_1b"/>
    <property type="match status" value="1"/>
</dbReference>
<evidence type="ECO:0000256" key="7">
    <source>
        <dbReference type="ARBA" id="ARBA00048248"/>
    </source>
</evidence>
<evidence type="ECO:0000256" key="9">
    <source>
        <dbReference type="RuleBase" id="RU361234"/>
    </source>
</evidence>
<gene>
    <name evidence="12" type="ORF">BO71DRAFT_484522</name>
</gene>
<dbReference type="GO" id="GO:0005524">
    <property type="term" value="F:ATP binding"/>
    <property type="evidence" value="ECO:0007669"/>
    <property type="project" value="UniProtKB-KW"/>
</dbReference>
<evidence type="ECO:0000256" key="4">
    <source>
        <dbReference type="ARBA" id="ARBA00022840"/>
    </source>
</evidence>
<dbReference type="PANTHER" id="PTHR11766:SF0">
    <property type="entry name" value="TYROSINE--TRNA LIGASE, MITOCHONDRIAL"/>
    <property type="match status" value="1"/>
</dbReference>
<feature type="domain" description="Tyrosyl-tRNA synthetase C-terminal" evidence="11">
    <location>
        <begin position="460"/>
        <end position="575"/>
    </location>
</feature>
<evidence type="ECO:0000256" key="1">
    <source>
        <dbReference type="ARBA" id="ARBA00005594"/>
    </source>
</evidence>
<dbReference type="InterPro" id="IPR036986">
    <property type="entry name" value="S4_RNA-bd_sf"/>
</dbReference>
<keyword evidence="3 9" id="KW-0547">Nucleotide-binding</keyword>
<dbReference type="SUPFAM" id="SSF52374">
    <property type="entry name" value="Nucleotidylyl transferase"/>
    <property type="match status" value="1"/>
</dbReference>
<evidence type="ECO:0000313" key="12">
    <source>
        <dbReference type="EMBL" id="PYH93554.1"/>
    </source>
</evidence>
<dbReference type="OrthoDB" id="337870at2759"/>
<evidence type="ECO:0000313" key="13">
    <source>
        <dbReference type="Proteomes" id="UP000247810"/>
    </source>
</evidence>
<keyword evidence="2 9" id="KW-0436">Ligase</keyword>
<keyword evidence="13" id="KW-1185">Reference proteome</keyword>
<dbReference type="PANTHER" id="PTHR11766">
    <property type="entry name" value="TYROSYL-TRNA SYNTHETASE"/>
    <property type="match status" value="1"/>
</dbReference>
<reference evidence="12 13" key="1">
    <citation type="submission" date="2018-02" db="EMBL/GenBank/DDBJ databases">
        <title>The genomes of Aspergillus section Nigri reveals drivers in fungal speciation.</title>
        <authorList>
            <consortium name="DOE Joint Genome Institute"/>
            <person name="Vesth T.C."/>
            <person name="Nybo J."/>
            <person name="Theobald S."/>
            <person name="Brandl J."/>
            <person name="Frisvad J.C."/>
            <person name="Nielsen K.F."/>
            <person name="Lyhne E.K."/>
            <person name="Kogle M.E."/>
            <person name="Kuo A."/>
            <person name="Riley R."/>
            <person name="Clum A."/>
            <person name="Nolan M."/>
            <person name="Lipzen A."/>
            <person name="Salamov A."/>
            <person name="Henrissat B."/>
            <person name="Wiebenga A."/>
            <person name="De vries R.P."/>
            <person name="Grigoriev I.V."/>
            <person name="Mortensen U.H."/>
            <person name="Andersen M.R."/>
            <person name="Baker S.E."/>
        </authorList>
    </citation>
    <scope>NUCLEOTIDE SEQUENCE [LARGE SCALE GENOMIC DNA]</scope>
    <source>
        <strain evidence="12 13">CBS 707.79</strain>
    </source>
</reference>
<dbReference type="FunFam" id="1.10.240.10:FF:000001">
    <property type="entry name" value="Tyrosine--tRNA ligase"/>
    <property type="match status" value="1"/>
</dbReference>
<dbReference type="Gene3D" id="3.10.290.10">
    <property type="entry name" value="RNA-binding S4 domain"/>
    <property type="match status" value="1"/>
</dbReference>
<feature type="region of interest" description="Disordered" evidence="10">
    <location>
        <begin position="585"/>
        <end position="607"/>
    </location>
</feature>
<evidence type="ECO:0000256" key="8">
    <source>
        <dbReference type="PROSITE-ProRule" id="PRU00182"/>
    </source>
</evidence>
<proteinExistence type="inferred from homology"/>
<comment type="catalytic activity">
    <reaction evidence="7 9">
        <text>tRNA(Tyr) + L-tyrosine + ATP = L-tyrosyl-tRNA(Tyr) + AMP + diphosphate + H(+)</text>
        <dbReference type="Rhea" id="RHEA:10220"/>
        <dbReference type="Rhea" id="RHEA-COMP:9706"/>
        <dbReference type="Rhea" id="RHEA-COMP:9707"/>
        <dbReference type="ChEBI" id="CHEBI:15378"/>
        <dbReference type="ChEBI" id="CHEBI:30616"/>
        <dbReference type="ChEBI" id="CHEBI:33019"/>
        <dbReference type="ChEBI" id="CHEBI:58315"/>
        <dbReference type="ChEBI" id="CHEBI:78442"/>
        <dbReference type="ChEBI" id="CHEBI:78536"/>
        <dbReference type="ChEBI" id="CHEBI:456215"/>
        <dbReference type="EC" id="6.1.1.1"/>
    </reaction>
</comment>
<dbReference type="PROSITE" id="PS00178">
    <property type="entry name" value="AA_TRNA_LIGASE_I"/>
    <property type="match status" value="1"/>
</dbReference>
<dbReference type="InterPro" id="IPR002305">
    <property type="entry name" value="aa-tRNA-synth_Ic"/>
</dbReference>
<dbReference type="NCBIfam" id="TIGR00234">
    <property type="entry name" value="tyrS"/>
    <property type="match status" value="1"/>
</dbReference>
<dbReference type="Pfam" id="PF16714">
    <property type="entry name" value="TyrRSs_C"/>
    <property type="match status" value="1"/>
</dbReference>
<dbReference type="PROSITE" id="PS50889">
    <property type="entry name" value="S4"/>
    <property type="match status" value="1"/>
</dbReference>
<organism evidence="12 13">
    <name type="scientific">Aspergillus ellipticus CBS 707.79</name>
    <dbReference type="NCBI Taxonomy" id="1448320"/>
    <lineage>
        <taxon>Eukaryota</taxon>
        <taxon>Fungi</taxon>
        <taxon>Dikarya</taxon>
        <taxon>Ascomycota</taxon>
        <taxon>Pezizomycotina</taxon>
        <taxon>Eurotiomycetes</taxon>
        <taxon>Eurotiomycetidae</taxon>
        <taxon>Eurotiales</taxon>
        <taxon>Aspergillaceae</taxon>
        <taxon>Aspergillus</taxon>
        <taxon>Aspergillus subgen. Circumdati</taxon>
    </lineage>
</organism>
<dbReference type="GO" id="GO:0004831">
    <property type="term" value="F:tyrosine-tRNA ligase activity"/>
    <property type="evidence" value="ECO:0007669"/>
    <property type="project" value="UniProtKB-EC"/>
</dbReference>
<dbReference type="VEuPathDB" id="FungiDB:BO71DRAFT_484522"/>
<dbReference type="Gene3D" id="1.10.240.10">
    <property type="entry name" value="Tyrosyl-Transfer RNA Synthetase"/>
    <property type="match status" value="1"/>
</dbReference>
<keyword evidence="8" id="KW-0694">RNA-binding</keyword>
<dbReference type="GO" id="GO:0005829">
    <property type="term" value="C:cytosol"/>
    <property type="evidence" value="ECO:0007669"/>
    <property type="project" value="TreeGrafter"/>
</dbReference>
<dbReference type="InterPro" id="IPR001412">
    <property type="entry name" value="aa-tRNA-synth_I_CS"/>
</dbReference>
<dbReference type="CDD" id="cd00805">
    <property type="entry name" value="TyrRS_core"/>
    <property type="match status" value="1"/>
</dbReference>
<comment type="similarity">
    <text evidence="1 9">Belongs to the class-I aminoacyl-tRNA synthetase family.</text>
</comment>